<dbReference type="EMBL" id="CM046109">
    <property type="protein sequence ID" value="KAI8441747.1"/>
    <property type="molecule type" value="Genomic_DNA"/>
</dbReference>
<evidence type="ECO:0000313" key="2">
    <source>
        <dbReference type="Proteomes" id="UP001064048"/>
    </source>
</evidence>
<accession>A0ACC0KZJ7</accession>
<organism evidence="1 2">
    <name type="scientific">Choristoneura fumiferana</name>
    <name type="common">Spruce budworm moth</name>
    <name type="synonym">Archips fumiferana</name>
    <dbReference type="NCBI Taxonomy" id="7141"/>
    <lineage>
        <taxon>Eukaryota</taxon>
        <taxon>Metazoa</taxon>
        <taxon>Ecdysozoa</taxon>
        <taxon>Arthropoda</taxon>
        <taxon>Hexapoda</taxon>
        <taxon>Insecta</taxon>
        <taxon>Pterygota</taxon>
        <taxon>Neoptera</taxon>
        <taxon>Endopterygota</taxon>
        <taxon>Lepidoptera</taxon>
        <taxon>Glossata</taxon>
        <taxon>Ditrysia</taxon>
        <taxon>Tortricoidea</taxon>
        <taxon>Tortricidae</taxon>
        <taxon>Tortricinae</taxon>
        <taxon>Choristoneura</taxon>
    </lineage>
</organism>
<proteinExistence type="predicted"/>
<sequence>MWRVVVLVVVGLAVGEELPEDFVRCRQKDPNLNDCLKAAIPDALRKMRKGIPALAVPPLEPLLVAAINIHSGAGPVVLSQNYRHIQLHGLASTILTTYKADLPHYRLITNSMTPKMEFIADYVMKGRILVLPIQGKGIANVTMVNLVVKHDLIGEPVVRNGQTYMHIREYKVKFLPKRVYLHFTNLFNGDKRLGDQMNLFLNENSELVFNELKESYEKSLSSVFKNVTNTIFDKVPMNKIFIED</sequence>
<comment type="caution">
    <text evidence="1">The sequence shown here is derived from an EMBL/GenBank/DDBJ whole genome shotgun (WGS) entry which is preliminary data.</text>
</comment>
<dbReference type="Proteomes" id="UP001064048">
    <property type="component" value="Chromosome 9"/>
</dbReference>
<evidence type="ECO:0000313" key="1">
    <source>
        <dbReference type="EMBL" id="KAI8441747.1"/>
    </source>
</evidence>
<gene>
    <name evidence="1" type="ORF">MSG28_005445</name>
</gene>
<protein>
    <submittedName>
        <fullName evidence="1">Uncharacterized protein</fullName>
    </submittedName>
</protein>
<reference evidence="1 2" key="1">
    <citation type="journal article" date="2022" name="Genome Biol. Evol.">
        <title>The Spruce Budworm Genome: Reconstructing the Evolutionary History of Antifreeze Proteins.</title>
        <authorList>
            <person name="Beliveau C."/>
            <person name="Gagne P."/>
            <person name="Picq S."/>
            <person name="Vernygora O."/>
            <person name="Keeling C.I."/>
            <person name="Pinkney K."/>
            <person name="Doucet D."/>
            <person name="Wen F."/>
            <person name="Johnston J.S."/>
            <person name="Maaroufi H."/>
            <person name="Boyle B."/>
            <person name="Laroche J."/>
            <person name="Dewar K."/>
            <person name="Juretic N."/>
            <person name="Blackburn G."/>
            <person name="Nisole A."/>
            <person name="Brunet B."/>
            <person name="Brandao M."/>
            <person name="Lumley L."/>
            <person name="Duan J."/>
            <person name="Quan G."/>
            <person name="Lucarotti C.J."/>
            <person name="Roe A.D."/>
            <person name="Sperling F.A.H."/>
            <person name="Levesque R.C."/>
            <person name="Cusson M."/>
        </authorList>
    </citation>
    <scope>NUCLEOTIDE SEQUENCE [LARGE SCALE GENOMIC DNA]</scope>
    <source>
        <strain evidence="1">Glfc:IPQL:Cfum</strain>
    </source>
</reference>
<name>A0ACC0KZJ7_CHOFU</name>
<keyword evidence="2" id="KW-1185">Reference proteome</keyword>